<dbReference type="PANTHER" id="PTHR15407:SF32">
    <property type="entry name" value="PROTEIN (MNN4), PUTATIVE (AFU_ORTHOLOGUE AFUA_1G03790)-RELATED"/>
    <property type="match status" value="1"/>
</dbReference>
<reference evidence="6 7" key="1">
    <citation type="submission" date="2022-12" db="EMBL/GenBank/DDBJ databases">
        <title>Genomic features and morphological characterization of a novel Knufia sp. strain isolated from spacecraft assembly facility.</title>
        <authorList>
            <person name="Teixeira M."/>
            <person name="Chander A.M."/>
            <person name="Stajich J.E."/>
            <person name="Venkateswaran K."/>
        </authorList>
    </citation>
    <scope>NUCLEOTIDE SEQUENCE [LARGE SCALE GENOMIC DNA]</scope>
    <source>
        <strain evidence="6 7">FJI-L2-BK-P2</strain>
    </source>
</reference>
<protein>
    <submittedName>
        <fullName evidence="6">Mannosyltransferase</fullName>
    </submittedName>
</protein>
<name>A0AAN8I742_9EURO</name>
<evidence type="ECO:0000313" key="6">
    <source>
        <dbReference type="EMBL" id="KAK5955384.1"/>
    </source>
</evidence>
<evidence type="ECO:0000256" key="4">
    <source>
        <dbReference type="ARBA" id="ARBA00023136"/>
    </source>
</evidence>
<evidence type="ECO:0000256" key="3">
    <source>
        <dbReference type="ARBA" id="ARBA00022989"/>
    </source>
</evidence>
<keyword evidence="4" id="KW-0472">Membrane</keyword>
<dbReference type="GO" id="GO:0016757">
    <property type="term" value="F:glycosyltransferase activity"/>
    <property type="evidence" value="ECO:0007669"/>
    <property type="project" value="UniProtKB-KW"/>
</dbReference>
<keyword evidence="2" id="KW-0812">Transmembrane</keyword>
<dbReference type="EMBL" id="JAKLMC020000007">
    <property type="protein sequence ID" value="KAK5955384.1"/>
    <property type="molecule type" value="Genomic_DNA"/>
</dbReference>
<dbReference type="GO" id="GO:0009100">
    <property type="term" value="P:glycoprotein metabolic process"/>
    <property type="evidence" value="ECO:0007669"/>
    <property type="project" value="UniProtKB-ARBA"/>
</dbReference>
<dbReference type="AlphaFoldDB" id="A0AAN8I742"/>
<evidence type="ECO:0000256" key="2">
    <source>
        <dbReference type="ARBA" id="ARBA00022692"/>
    </source>
</evidence>
<evidence type="ECO:0000259" key="5">
    <source>
        <dbReference type="Pfam" id="PF04991"/>
    </source>
</evidence>
<organism evidence="6 7">
    <name type="scientific">Knufia fluminis</name>
    <dbReference type="NCBI Taxonomy" id="191047"/>
    <lineage>
        <taxon>Eukaryota</taxon>
        <taxon>Fungi</taxon>
        <taxon>Dikarya</taxon>
        <taxon>Ascomycota</taxon>
        <taxon>Pezizomycotina</taxon>
        <taxon>Eurotiomycetes</taxon>
        <taxon>Chaetothyriomycetidae</taxon>
        <taxon>Chaetothyriales</taxon>
        <taxon>Trichomeriaceae</taxon>
        <taxon>Knufia</taxon>
    </lineage>
</organism>
<dbReference type="Pfam" id="PF04991">
    <property type="entry name" value="LicD"/>
    <property type="match status" value="1"/>
</dbReference>
<keyword evidence="6" id="KW-0328">Glycosyltransferase</keyword>
<keyword evidence="7" id="KW-1185">Reference proteome</keyword>
<feature type="domain" description="LicD/FKTN/FKRP nucleotidyltransferase" evidence="5">
    <location>
        <begin position="8"/>
        <end position="122"/>
    </location>
</feature>
<dbReference type="PANTHER" id="PTHR15407">
    <property type="entry name" value="FUKUTIN-RELATED"/>
    <property type="match status" value="1"/>
</dbReference>
<keyword evidence="6" id="KW-0808">Transferase</keyword>
<dbReference type="InterPro" id="IPR007074">
    <property type="entry name" value="LicD/FKTN/FKRP_NTP_transf"/>
</dbReference>
<dbReference type="InterPro" id="IPR009644">
    <property type="entry name" value="FKTN/MNN4/W02B3.4-1"/>
</dbReference>
<comment type="subcellular location">
    <subcellularLocation>
        <location evidence="1">Membrane</location>
        <topology evidence="1">Single-pass membrane protein</topology>
    </subcellularLocation>
</comment>
<proteinExistence type="predicted"/>
<evidence type="ECO:0000313" key="7">
    <source>
        <dbReference type="Proteomes" id="UP001316803"/>
    </source>
</evidence>
<comment type="caution">
    <text evidence="6">The sequence shown here is derived from an EMBL/GenBank/DDBJ whole genome shotgun (WGS) entry which is preliminary data.</text>
</comment>
<dbReference type="GO" id="GO:0016020">
    <property type="term" value="C:membrane"/>
    <property type="evidence" value="ECO:0007669"/>
    <property type="project" value="UniProtKB-SubCell"/>
</dbReference>
<gene>
    <name evidence="6" type="primary">MNN4_1</name>
    <name evidence="6" type="ORF">OHC33_004067</name>
</gene>
<evidence type="ECO:0000256" key="1">
    <source>
        <dbReference type="ARBA" id="ARBA00004167"/>
    </source>
</evidence>
<sequence length="206" mass="23776">MDRLGIKETWIAHGTLLGHYWGGHILPWDTGIDVQMSASNMARLVSSRYNHTVHPMRLLPRRTIFNQTVRARSRPSYLLDINPYWTTPKTSVNASITWDVANKIDARWIGMSNGKFIDITIVHEGRSGKVLLCKDGHVYLPSTIYPLHESTLDGIQVRIPANPEKVLSDEYGMPALTNKNRHWHHFDDDEQRWVLDSEWHEKMLQG</sequence>
<accession>A0AAN8I742</accession>
<dbReference type="Proteomes" id="UP001316803">
    <property type="component" value="Unassembled WGS sequence"/>
</dbReference>
<keyword evidence="3" id="KW-1133">Transmembrane helix</keyword>